<organism evidence="2 3">
    <name type="scientific">Chrysochromulina tobinii</name>
    <dbReference type="NCBI Taxonomy" id="1460289"/>
    <lineage>
        <taxon>Eukaryota</taxon>
        <taxon>Haptista</taxon>
        <taxon>Haptophyta</taxon>
        <taxon>Prymnesiophyceae</taxon>
        <taxon>Prymnesiales</taxon>
        <taxon>Chrysochromulinaceae</taxon>
        <taxon>Chrysochromulina</taxon>
    </lineage>
</organism>
<sequence length="93" mass="10412">MSSRRGALAAKCGAKLGLQHFVMRSEGRKLYRDVLRALKGVDADTAAGVKQAARERFAEHTDETNLERLRTLLVDGRHSLNEMKQFMVTAVVR</sequence>
<dbReference type="EMBL" id="JWZX01003344">
    <property type="protein sequence ID" value="KOO21672.1"/>
    <property type="molecule type" value="Genomic_DNA"/>
</dbReference>
<evidence type="ECO:0000313" key="2">
    <source>
        <dbReference type="EMBL" id="KOO21672.1"/>
    </source>
</evidence>
<feature type="domain" description="Complex 1 LYR protein" evidence="1">
    <location>
        <begin position="28"/>
        <end position="81"/>
    </location>
</feature>
<protein>
    <recommendedName>
        <fullName evidence="1">Complex 1 LYR protein domain-containing protein</fullName>
    </recommendedName>
</protein>
<accession>A0A0M0J5R3</accession>
<dbReference type="AlphaFoldDB" id="A0A0M0J5R3"/>
<keyword evidence="3" id="KW-1185">Reference proteome</keyword>
<dbReference type="CDD" id="cd20251">
    <property type="entry name" value="Complex1_LYR_SF"/>
    <property type="match status" value="1"/>
</dbReference>
<comment type="caution">
    <text evidence="2">The sequence shown here is derived from an EMBL/GenBank/DDBJ whole genome shotgun (WGS) entry which is preliminary data.</text>
</comment>
<dbReference type="Proteomes" id="UP000037460">
    <property type="component" value="Unassembled WGS sequence"/>
</dbReference>
<evidence type="ECO:0000259" key="1">
    <source>
        <dbReference type="Pfam" id="PF05347"/>
    </source>
</evidence>
<dbReference type="InterPro" id="IPR008011">
    <property type="entry name" value="Complex1_LYR_dom"/>
</dbReference>
<name>A0A0M0J5R3_9EUKA</name>
<evidence type="ECO:0000313" key="3">
    <source>
        <dbReference type="Proteomes" id="UP000037460"/>
    </source>
</evidence>
<gene>
    <name evidence="2" type="ORF">Ctob_000940</name>
</gene>
<reference evidence="3" key="1">
    <citation type="journal article" date="2015" name="PLoS Genet.">
        <title>Genome Sequence and Transcriptome Analyses of Chrysochromulina tobin: Metabolic Tools for Enhanced Algal Fitness in the Prominent Order Prymnesiales (Haptophyceae).</title>
        <authorList>
            <person name="Hovde B.T."/>
            <person name="Deodato C.R."/>
            <person name="Hunsperger H.M."/>
            <person name="Ryken S.A."/>
            <person name="Yost W."/>
            <person name="Jha R.K."/>
            <person name="Patterson J."/>
            <person name="Monnat R.J. Jr."/>
            <person name="Barlow S.B."/>
            <person name="Starkenburg S.R."/>
            <person name="Cattolico R.A."/>
        </authorList>
    </citation>
    <scope>NUCLEOTIDE SEQUENCE</scope>
    <source>
        <strain evidence="3">CCMP291</strain>
    </source>
</reference>
<dbReference type="OrthoDB" id="74240at2759"/>
<proteinExistence type="predicted"/>
<dbReference type="Pfam" id="PF05347">
    <property type="entry name" value="Complex1_LYR"/>
    <property type="match status" value="1"/>
</dbReference>